<gene>
    <name evidence="2" type="ORF">METZ01_LOCUS339776</name>
</gene>
<proteinExistence type="predicted"/>
<dbReference type="Gene3D" id="2.60.40.4070">
    <property type="match status" value="1"/>
</dbReference>
<feature type="domain" description="FlgD/Vpr Ig-like" evidence="1">
    <location>
        <begin position="1"/>
        <end position="51"/>
    </location>
</feature>
<name>A0A382QQ57_9ZZZZ</name>
<sequence>VRLAIFDAAGQRLRMLADGTHNPGQYKYHWDGRDGAGFNVASGAYFAVLQAGGTRQSRMMTLIR</sequence>
<organism evidence="2">
    <name type="scientific">marine metagenome</name>
    <dbReference type="NCBI Taxonomy" id="408172"/>
    <lineage>
        <taxon>unclassified sequences</taxon>
        <taxon>metagenomes</taxon>
        <taxon>ecological metagenomes</taxon>
    </lineage>
</organism>
<evidence type="ECO:0000259" key="1">
    <source>
        <dbReference type="Pfam" id="PF13860"/>
    </source>
</evidence>
<reference evidence="2" key="1">
    <citation type="submission" date="2018-05" db="EMBL/GenBank/DDBJ databases">
        <authorList>
            <person name="Lanie J.A."/>
            <person name="Ng W.-L."/>
            <person name="Kazmierczak K.M."/>
            <person name="Andrzejewski T.M."/>
            <person name="Davidsen T.M."/>
            <person name="Wayne K.J."/>
            <person name="Tettelin H."/>
            <person name="Glass J.I."/>
            <person name="Rusch D."/>
            <person name="Podicherti R."/>
            <person name="Tsui H.-C.T."/>
            <person name="Winkler M.E."/>
        </authorList>
    </citation>
    <scope>NUCLEOTIDE SEQUENCE</scope>
</reference>
<protein>
    <recommendedName>
        <fullName evidence="1">FlgD/Vpr Ig-like domain-containing protein</fullName>
    </recommendedName>
</protein>
<dbReference type="InterPro" id="IPR025965">
    <property type="entry name" value="FlgD/Vpr_Ig-like"/>
</dbReference>
<dbReference type="Pfam" id="PF13860">
    <property type="entry name" value="FlgD_ig"/>
    <property type="match status" value="1"/>
</dbReference>
<evidence type="ECO:0000313" key="2">
    <source>
        <dbReference type="EMBL" id="SVC86922.1"/>
    </source>
</evidence>
<feature type="non-terminal residue" evidence="2">
    <location>
        <position position="1"/>
    </location>
</feature>
<dbReference type="EMBL" id="UINC01115698">
    <property type="protein sequence ID" value="SVC86922.1"/>
    <property type="molecule type" value="Genomic_DNA"/>
</dbReference>
<accession>A0A382QQ57</accession>
<dbReference type="AlphaFoldDB" id="A0A382QQ57"/>